<dbReference type="NCBIfam" id="TIGR00369">
    <property type="entry name" value="unchar_dom_1"/>
    <property type="match status" value="1"/>
</dbReference>
<dbReference type="AlphaFoldDB" id="A0A6G9YFG4"/>
<dbReference type="EMBL" id="CP046172">
    <property type="protein sequence ID" value="QIS12025.1"/>
    <property type="molecule type" value="Genomic_DNA"/>
</dbReference>
<evidence type="ECO:0000256" key="1">
    <source>
        <dbReference type="ARBA" id="ARBA00008324"/>
    </source>
</evidence>
<name>A0A6G9YFG4_9NOCA</name>
<proteinExistence type="inferred from homology"/>
<evidence type="ECO:0000259" key="3">
    <source>
        <dbReference type="Pfam" id="PF03061"/>
    </source>
</evidence>
<reference evidence="4 5" key="1">
    <citation type="journal article" date="2019" name="ACS Chem. Biol.">
        <title>Identification and Mobilization of a Cryptic Antibiotic Biosynthesis Gene Locus from a Human-Pathogenic Nocardia Isolate.</title>
        <authorList>
            <person name="Herisse M."/>
            <person name="Ishida K."/>
            <person name="Porter J.L."/>
            <person name="Howden B."/>
            <person name="Hertweck C."/>
            <person name="Stinear T.P."/>
            <person name="Pidot S.J."/>
        </authorList>
    </citation>
    <scope>NUCLEOTIDE SEQUENCE [LARGE SCALE GENOMIC DNA]</scope>
    <source>
        <strain evidence="4 5">AUSMDU00012717</strain>
    </source>
</reference>
<feature type="domain" description="Thioesterase" evidence="3">
    <location>
        <begin position="60"/>
        <end position="138"/>
    </location>
</feature>
<dbReference type="Proteomes" id="UP000503540">
    <property type="component" value="Chromosome"/>
</dbReference>
<evidence type="ECO:0000256" key="2">
    <source>
        <dbReference type="ARBA" id="ARBA00022801"/>
    </source>
</evidence>
<dbReference type="Pfam" id="PF03061">
    <property type="entry name" value="4HBT"/>
    <property type="match status" value="1"/>
</dbReference>
<dbReference type="SUPFAM" id="SSF54637">
    <property type="entry name" value="Thioesterase/thiol ester dehydrase-isomerase"/>
    <property type="match status" value="1"/>
</dbReference>
<organism evidence="4 5">
    <name type="scientific">Nocardia arthritidis</name>
    <dbReference type="NCBI Taxonomy" id="228602"/>
    <lineage>
        <taxon>Bacteria</taxon>
        <taxon>Bacillati</taxon>
        <taxon>Actinomycetota</taxon>
        <taxon>Actinomycetes</taxon>
        <taxon>Mycobacteriales</taxon>
        <taxon>Nocardiaceae</taxon>
        <taxon>Nocardia</taxon>
    </lineage>
</organism>
<keyword evidence="5" id="KW-1185">Reference proteome</keyword>
<dbReference type="PANTHER" id="PTHR43240">
    <property type="entry name" value="1,4-DIHYDROXY-2-NAPHTHOYL-COA THIOESTERASE 1"/>
    <property type="match status" value="1"/>
</dbReference>
<dbReference type="GO" id="GO:0005829">
    <property type="term" value="C:cytosol"/>
    <property type="evidence" value="ECO:0007669"/>
    <property type="project" value="TreeGrafter"/>
</dbReference>
<accession>A0A6G9YFG4</accession>
<sequence length="152" mass="16314">MTQQSADRPFASLAEVTPDAMNQLSAGTFTDEIGLKFTELSPDAVRGELIVGPKLLQLAGIVNGGVYCTIVESLASVGAGIWYNANGYAGTVVGVNNNTDFLRSVRAGKVHGEATPLHRGRLQQLWQVVLTDDDGRTIARGQVRLQNLPHRD</sequence>
<dbReference type="InterPro" id="IPR029069">
    <property type="entry name" value="HotDog_dom_sf"/>
</dbReference>
<evidence type="ECO:0000313" key="4">
    <source>
        <dbReference type="EMBL" id="QIS12025.1"/>
    </source>
</evidence>
<comment type="similarity">
    <text evidence="1">Belongs to the thioesterase PaaI family.</text>
</comment>
<dbReference type="CDD" id="cd03443">
    <property type="entry name" value="PaaI_thioesterase"/>
    <property type="match status" value="1"/>
</dbReference>
<dbReference type="InterPro" id="IPR006683">
    <property type="entry name" value="Thioestr_dom"/>
</dbReference>
<dbReference type="KEGG" id="nah:F5544_20810"/>
<protein>
    <submittedName>
        <fullName evidence="4">Hotdog fold thioesterase</fullName>
    </submittedName>
</protein>
<dbReference type="RefSeq" id="WP_167474764.1">
    <property type="nucleotide sequence ID" value="NZ_CP046172.1"/>
</dbReference>
<evidence type="ECO:0000313" key="5">
    <source>
        <dbReference type="Proteomes" id="UP000503540"/>
    </source>
</evidence>
<gene>
    <name evidence="4" type="ORF">F5544_20810</name>
</gene>
<dbReference type="Gene3D" id="3.10.129.10">
    <property type="entry name" value="Hotdog Thioesterase"/>
    <property type="match status" value="1"/>
</dbReference>
<dbReference type="GO" id="GO:0061522">
    <property type="term" value="F:1,4-dihydroxy-2-naphthoyl-CoA thioesterase activity"/>
    <property type="evidence" value="ECO:0007669"/>
    <property type="project" value="TreeGrafter"/>
</dbReference>
<dbReference type="PANTHER" id="PTHR43240:SF5">
    <property type="entry name" value="1,4-DIHYDROXY-2-NAPHTHOYL-COA THIOESTERASE 1"/>
    <property type="match status" value="1"/>
</dbReference>
<dbReference type="InterPro" id="IPR003736">
    <property type="entry name" value="PAAI_dom"/>
</dbReference>
<keyword evidence="2" id="KW-0378">Hydrolase</keyword>